<evidence type="ECO:0000256" key="1">
    <source>
        <dbReference type="SAM" id="MobiDB-lite"/>
    </source>
</evidence>
<evidence type="ECO:0000313" key="3">
    <source>
        <dbReference type="Proteomes" id="UP001222325"/>
    </source>
</evidence>
<comment type="caution">
    <text evidence="2">The sequence shown here is derived from an EMBL/GenBank/DDBJ whole genome shotgun (WGS) entry which is preliminary data.</text>
</comment>
<dbReference type="EMBL" id="JARJCN010000003">
    <property type="protein sequence ID" value="KAJ7102601.1"/>
    <property type="molecule type" value="Genomic_DNA"/>
</dbReference>
<feature type="compositionally biased region" description="Pro residues" evidence="1">
    <location>
        <begin position="159"/>
        <end position="169"/>
    </location>
</feature>
<proteinExistence type="predicted"/>
<name>A0AAD6UGM3_9AGAR</name>
<dbReference type="AlphaFoldDB" id="A0AAD6UGM3"/>
<feature type="compositionally biased region" description="Polar residues" evidence="1">
    <location>
        <begin position="207"/>
        <end position="220"/>
    </location>
</feature>
<organism evidence="2 3">
    <name type="scientific">Mycena belliarum</name>
    <dbReference type="NCBI Taxonomy" id="1033014"/>
    <lineage>
        <taxon>Eukaryota</taxon>
        <taxon>Fungi</taxon>
        <taxon>Dikarya</taxon>
        <taxon>Basidiomycota</taxon>
        <taxon>Agaricomycotina</taxon>
        <taxon>Agaricomycetes</taxon>
        <taxon>Agaricomycetidae</taxon>
        <taxon>Agaricales</taxon>
        <taxon>Marasmiineae</taxon>
        <taxon>Mycenaceae</taxon>
        <taxon>Mycena</taxon>
    </lineage>
</organism>
<reference evidence="2" key="1">
    <citation type="submission" date="2023-03" db="EMBL/GenBank/DDBJ databases">
        <title>Massive genome expansion in bonnet fungi (Mycena s.s.) driven by repeated elements and novel gene families across ecological guilds.</title>
        <authorList>
            <consortium name="Lawrence Berkeley National Laboratory"/>
            <person name="Harder C.B."/>
            <person name="Miyauchi S."/>
            <person name="Viragh M."/>
            <person name="Kuo A."/>
            <person name="Thoen E."/>
            <person name="Andreopoulos B."/>
            <person name="Lu D."/>
            <person name="Skrede I."/>
            <person name="Drula E."/>
            <person name="Henrissat B."/>
            <person name="Morin E."/>
            <person name="Kohler A."/>
            <person name="Barry K."/>
            <person name="LaButti K."/>
            <person name="Morin E."/>
            <person name="Salamov A."/>
            <person name="Lipzen A."/>
            <person name="Mereny Z."/>
            <person name="Hegedus B."/>
            <person name="Baldrian P."/>
            <person name="Stursova M."/>
            <person name="Weitz H."/>
            <person name="Taylor A."/>
            <person name="Grigoriev I.V."/>
            <person name="Nagy L.G."/>
            <person name="Martin F."/>
            <person name="Kauserud H."/>
        </authorList>
    </citation>
    <scope>NUCLEOTIDE SEQUENCE</scope>
    <source>
        <strain evidence="2">CBHHK173m</strain>
    </source>
</reference>
<feature type="compositionally biased region" description="Polar residues" evidence="1">
    <location>
        <begin position="173"/>
        <end position="191"/>
    </location>
</feature>
<sequence>MKQREREARDRERAIEEERLNHISERRAKERQDNFERENEANWAALDTEYATRTDSHIYRSGNLPVHRDNSMPGRSLQPPYRSEQHYPSYNSPSTQEGLLSQRLISNESVEEIYASVPPSNEWSTATDLYHPQSLPPPRRVTESPRRKRQPSMRAPGPRLVPPPGPPEFGNPVQNPYGASQHQMSSTSVYQQAPRPPGASPYRTHNRQASMSSPAINYSPQVPVHPQTYYQPNSAFGRPQASGSRNPQPAQWDGRYASSSNLQSPTHYNPNAQLGGPQFKSNFPPDNGQHRRRN</sequence>
<gene>
    <name evidence="2" type="ORF">B0H15DRAFT_815334</name>
</gene>
<dbReference type="Proteomes" id="UP001222325">
    <property type="component" value="Unassembled WGS sequence"/>
</dbReference>
<feature type="compositionally biased region" description="Polar residues" evidence="1">
    <location>
        <begin position="86"/>
        <end position="98"/>
    </location>
</feature>
<keyword evidence="3" id="KW-1185">Reference proteome</keyword>
<evidence type="ECO:0000313" key="2">
    <source>
        <dbReference type="EMBL" id="KAJ7102601.1"/>
    </source>
</evidence>
<protein>
    <submittedName>
        <fullName evidence="2">Uncharacterized protein</fullName>
    </submittedName>
</protein>
<feature type="region of interest" description="Disordered" evidence="1">
    <location>
        <begin position="119"/>
        <end position="294"/>
    </location>
</feature>
<feature type="compositionally biased region" description="Polar residues" evidence="1">
    <location>
        <begin position="257"/>
        <end position="272"/>
    </location>
</feature>
<accession>A0AAD6UGM3</accession>
<feature type="region of interest" description="Disordered" evidence="1">
    <location>
        <begin position="53"/>
        <end position="98"/>
    </location>
</feature>